<keyword evidence="5" id="KW-1185">Reference proteome</keyword>
<feature type="domain" description="N-acetyltransferase" evidence="3">
    <location>
        <begin position="40"/>
        <end position="173"/>
    </location>
</feature>
<evidence type="ECO:0000313" key="4">
    <source>
        <dbReference type="EMBL" id="MFC4203232.1"/>
    </source>
</evidence>
<evidence type="ECO:0000256" key="1">
    <source>
        <dbReference type="ARBA" id="ARBA00022679"/>
    </source>
</evidence>
<organism evidence="4 5">
    <name type="scientific">Candidimonas humi</name>
    <dbReference type="NCBI Taxonomy" id="683355"/>
    <lineage>
        <taxon>Bacteria</taxon>
        <taxon>Pseudomonadati</taxon>
        <taxon>Pseudomonadota</taxon>
        <taxon>Betaproteobacteria</taxon>
        <taxon>Burkholderiales</taxon>
        <taxon>Alcaligenaceae</taxon>
        <taxon>Candidimonas</taxon>
    </lineage>
</organism>
<sequence>MIKLEQLTGGHDRNGFDCGVAALDTWLRQTALQHQAKGISRTMVAVPDTQRTAQEWRDAGLQDITADSILGFYALSSALVVIEDLPQKIAHRYPRQIPVTRLGRLAVRLDMQSQGLGRILLADAVMRARQAALRVGSAGIVVDAKNAAAARFYQRYGFASCAGQPRKLFLAMW</sequence>
<dbReference type="EMBL" id="JBHSBV010000010">
    <property type="protein sequence ID" value="MFC4203232.1"/>
    <property type="molecule type" value="Genomic_DNA"/>
</dbReference>
<proteinExistence type="predicted"/>
<keyword evidence="2 4" id="KW-0012">Acyltransferase</keyword>
<dbReference type="PANTHER" id="PTHR36449">
    <property type="entry name" value="ACETYLTRANSFERASE-RELATED"/>
    <property type="match status" value="1"/>
</dbReference>
<name>A0ABV8P6H1_9BURK</name>
<dbReference type="Proteomes" id="UP001595848">
    <property type="component" value="Unassembled WGS sequence"/>
</dbReference>
<evidence type="ECO:0000256" key="2">
    <source>
        <dbReference type="ARBA" id="ARBA00023315"/>
    </source>
</evidence>
<evidence type="ECO:0000259" key="3">
    <source>
        <dbReference type="PROSITE" id="PS51186"/>
    </source>
</evidence>
<accession>A0ABV8P6H1</accession>
<dbReference type="PROSITE" id="PS51186">
    <property type="entry name" value="GNAT"/>
    <property type="match status" value="1"/>
</dbReference>
<dbReference type="RefSeq" id="WP_217963748.1">
    <property type="nucleotide sequence ID" value="NZ_JAHTBN010000002.1"/>
</dbReference>
<dbReference type="Pfam" id="PF13508">
    <property type="entry name" value="Acetyltransf_7"/>
    <property type="match status" value="1"/>
</dbReference>
<dbReference type="InterPro" id="IPR000182">
    <property type="entry name" value="GNAT_dom"/>
</dbReference>
<protein>
    <submittedName>
        <fullName evidence="4">GNAT family N-acetyltransferase</fullName>
        <ecNumber evidence="4">2.3.1.-</ecNumber>
    </submittedName>
</protein>
<keyword evidence="1 4" id="KW-0808">Transferase</keyword>
<comment type="caution">
    <text evidence="4">The sequence shown here is derived from an EMBL/GenBank/DDBJ whole genome shotgun (WGS) entry which is preliminary data.</text>
</comment>
<reference evidence="5" key="1">
    <citation type="journal article" date="2019" name="Int. J. Syst. Evol. Microbiol.">
        <title>The Global Catalogue of Microorganisms (GCM) 10K type strain sequencing project: providing services to taxonomists for standard genome sequencing and annotation.</title>
        <authorList>
            <consortium name="The Broad Institute Genomics Platform"/>
            <consortium name="The Broad Institute Genome Sequencing Center for Infectious Disease"/>
            <person name="Wu L."/>
            <person name="Ma J."/>
        </authorList>
    </citation>
    <scope>NUCLEOTIDE SEQUENCE [LARGE SCALE GENOMIC DNA]</scope>
    <source>
        <strain evidence="5">LMG 24813</strain>
    </source>
</reference>
<dbReference type="EC" id="2.3.1.-" evidence="4"/>
<dbReference type="PANTHER" id="PTHR36449:SF1">
    <property type="entry name" value="ACETYLTRANSFERASE"/>
    <property type="match status" value="1"/>
</dbReference>
<evidence type="ECO:0000313" key="5">
    <source>
        <dbReference type="Proteomes" id="UP001595848"/>
    </source>
</evidence>
<gene>
    <name evidence="4" type="ORF">ACFOY1_19955</name>
</gene>
<dbReference type="GO" id="GO:0016746">
    <property type="term" value="F:acyltransferase activity"/>
    <property type="evidence" value="ECO:0007669"/>
    <property type="project" value="UniProtKB-KW"/>
</dbReference>